<feature type="region of interest" description="Disordered" evidence="2">
    <location>
        <begin position="809"/>
        <end position="832"/>
    </location>
</feature>
<feature type="compositionally biased region" description="Polar residues" evidence="2">
    <location>
        <begin position="634"/>
        <end position="648"/>
    </location>
</feature>
<proteinExistence type="predicted"/>
<protein>
    <submittedName>
        <fullName evidence="3">Uncharacterized protein</fullName>
    </submittedName>
</protein>
<dbReference type="OrthoDB" id="602706at2759"/>
<feature type="coiled-coil region" evidence="1">
    <location>
        <begin position="882"/>
        <end position="909"/>
    </location>
</feature>
<evidence type="ECO:0000313" key="3">
    <source>
        <dbReference type="EMBL" id="KAF8409007.1"/>
    </source>
</evidence>
<dbReference type="PANTHER" id="PTHR36380:SF1">
    <property type="entry name" value="OS01G0755100 PROTEIN"/>
    <property type="match status" value="1"/>
</dbReference>
<feature type="region of interest" description="Disordered" evidence="2">
    <location>
        <begin position="584"/>
        <end position="613"/>
    </location>
</feature>
<name>A0A835DQT1_TETSI</name>
<dbReference type="PANTHER" id="PTHR36380">
    <property type="entry name" value="BNAA03G58330D PROTEIN"/>
    <property type="match status" value="1"/>
</dbReference>
<keyword evidence="4" id="KW-1185">Reference proteome</keyword>
<feature type="compositionally biased region" description="Basic and acidic residues" evidence="2">
    <location>
        <begin position="823"/>
        <end position="832"/>
    </location>
</feature>
<comment type="caution">
    <text evidence="3">The sequence shown here is derived from an EMBL/GenBank/DDBJ whole genome shotgun (WGS) entry which is preliminary data.</text>
</comment>
<feature type="compositionally biased region" description="Polar residues" evidence="2">
    <location>
        <begin position="404"/>
        <end position="424"/>
    </location>
</feature>
<feature type="region of interest" description="Disordered" evidence="2">
    <location>
        <begin position="256"/>
        <end position="281"/>
    </location>
</feature>
<dbReference type="AlphaFoldDB" id="A0A835DQT1"/>
<feature type="region of interest" description="Disordered" evidence="2">
    <location>
        <begin position="370"/>
        <end position="425"/>
    </location>
</feature>
<organism evidence="3 4">
    <name type="scientific">Tetracentron sinense</name>
    <name type="common">Spur-leaf</name>
    <dbReference type="NCBI Taxonomy" id="13715"/>
    <lineage>
        <taxon>Eukaryota</taxon>
        <taxon>Viridiplantae</taxon>
        <taxon>Streptophyta</taxon>
        <taxon>Embryophyta</taxon>
        <taxon>Tracheophyta</taxon>
        <taxon>Spermatophyta</taxon>
        <taxon>Magnoliopsida</taxon>
        <taxon>Trochodendrales</taxon>
        <taxon>Trochodendraceae</taxon>
        <taxon>Tetracentron</taxon>
    </lineage>
</organism>
<keyword evidence="1" id="KW-0175">Coiled coil</keyword>
<feature type="compositionally biased region" description="Polar residues" evidence="2">
    <location>
        <begin position="379"/>
        <end position="397"/>
    </location>
</feature>
<dbReference type="Proteomes" id="UP000655225">
    <property type="component" value="Unassembled WGS sequence"/>
</dbReference>
<dbReference type="InterPro" id="IPR038777">
    <property type="entry name" value="At4g18490-like"/>
</dbReference>
<sequence length="941" mass="104629">MEMTISSANSPVEGSKPYLRLGSDLQMLIEPRVGKGLASPRVSYQTVSSKNKIWNPFNNKANISEIMEILEEDQLPRTCMQYPIVDKGSKNPLLENTLSFGNFLCNRDESYPHLLTDMISNGKEIPYTRGNINIVGESKLAFSKEVGIHANMGCEFRHKINLYTHLMAESQKGTSSTGDSKKKSSLLDEEIGKEFLSSWKSMSVTEDDAIDFNCESVPKGRKKPFNFDKLDMDFALDGDFDKLSSFKVDMSDLDFSSPPRKIGKPKERSEEESIHKKHQGKQDRFSFSFDFNELESFDFDSSLKKGEKTSDKCADDKGFDSSVKQGKIQVSRTNIAVSVDAFEDSDAKKSPASKSLTTSKFESLIGDLGDHEPVVDHAPSTSTNFKNLNASQDATTSPEREITTRAQETDQCSEQSVRTGSVEPSPQHILQDLSVHSVPSDEIVREMVPELLAEVCSLDTEVNNNPGGEQNVIVKTITDFESNHVKLNNMKHSSPGCITGSQRSEFRKETENQYHIPVGVTIGNESAKGDIGIEDASVTSVSQKMPHSTKSTIENKNSIVKPLLSPLDSETRIDKLDRMKEEGKGGIKSKFFSRSEETESQLHLTSSPKKISSVSDKRSRIVRLSPADERRQDFNASDVQTENQNVGSSKLHDRAVSKVAPVILGSQKNDIYHNTSSFQVHPASLPEQSTKSATPKCINPKLVVLSMAPNRNSIISVEKNKISPLKAGKKTSDMSSLKALRTTTLNNLSNSSFRKERKSLRYSEENMEVQVNTAPKIAPPVSTGKKTLFSASLKRKTFEASNANPESFYPLKRLAESPTGSRKAREASQRVDEGRVCNTENLVESHAKDVFFDHPTSTLDVPREAHLTELEVPIVMDNDGNVEKAEACTKELENICNMLKKKHEEAKEILVRAIVNNNNLLMLNHPIYEEKISFPSSVIFF</sequence>
<reference evidence="3 4" key="1">
    <citation type="submission" date="2020-04" db="EMBL/GenBank/DDBJ databases">
        <title>Plant Genome Project.</title>
        <authorList>
            <person name="Zhang R.-G."/>
        </authorList>
    </citation>
    <scope>NUCLEOTIDE SEQUENCE [LARGE SCALE GENOMIC DNA]</scope>
    <source>
        <strain evidence="3">YNK0</strain>
        <tissue evidence="3">Leaf</tissue>
    </source>
</reference>
<evidence type="ECO:0000313" key="4">
    <source>
        <dbReference type="Proteomes" id="UP000655225"/>
    </source>
</evidence>
<accession>A0A835DQT1</accession>
<evidence type="ECO:0000256" key="2">
    <source>
        <dbReference type="SAM" id="MobiDB-lite"/>
    </source>
</evidence>
<feature type="compositionally biased region" description="Polar residues" evidence="2">
    <location>
        <begin position="601"/>
        <end position="613"/>
    </location>
</feature>
<dbReference type="EMBL" id="JABCRI010000003">
    <property type="protein sequence ID" value="KAF8409007.1"/>
    <property type="molecule type" value="Genomic_DNA"/>
</dbReference>
<feature type="compositionally biased region" description="Basic and acidic residues" evidence="2">
    <location>
        <begin position="264"/>
        <end position="281"/>
    </location>
</feature>
<feature type="region of interest" description="Disordered" evidence="2">
    <location>
        <begin position="627"/>
        <end position="650"/>
    </location>
</feature>
<gene>
    <name evidence="3" type="ORF">HHK36_005078</name>
</gene>
<dbReference type="OMA" id="PGSHEIC"/>
<evidence type="ECO:0000256" key="1">
    <source>
        <dbReference type="SAM" id="Coils"/>
    </source>
</evidence>